<organism evidence="8 9">
    <name type="scientific">Mycobacteroides immunogenum</name>
    <dbReference type="NCBI Taxonomy" id="83262"/>
    <lineage>
        <taxon>Bacteria</taxon>
        <taxon>Bacillati</taxon>
        <taxon>Actinomycetota</taxon>
        <taxon>Actinomycetes</taxon>
        <taxon>Mycobacteriales</taxon>
        <taxon>Mycobacteriaceae</taxon>
        <taxon>Mycobacteroides</taxon>
    </lineage>
</organism>
<dbReference type="PANTHER" id="PTHR23514:SF3">
    <property type="entry name" value="BYPASS OF STOP CODON PROTEIN 6"/>
    <property type="match status" value="1"/>
</dbReference>
<keyword evidence="5 7" id="KW-1133">Transmembrane helix</keyword>
<feature type="transmembrane region" description="Helical" evidence="7">
    <location>
        <begin position="55"/>
        <end position="73"/>
    </location>
</feature>
<comment type="similarity">
    <text evidence="2">Belongs to the major facilitator superfamily.</text>
</comment>
<dbReference type="GO" id="GO:0016020">
    <property type="term" value="C:membrane"/>
    <property type="evidence" value="ECO:0007669"/>
    <property type="project" value="TreeGrafter"/>
</dbReference>
<dbReference type="SUPFAM" id="SSF103473">
    <property type="entry name" value="MFS general substrate transporter"/>
    <property type="match status" value="1"/>
</dbReference>
<evidence type="ECO:0000256" key="3">
    <source>
        <dbReference type="ARBA" id="ARBA00022448"/>
    </source>
</evidence>
<dbReference type="EMBL" id="LQYE01000032">
    <property type="protein sequence ID" value="OAT66743.1"/>
    <property type="molecule type" value="Genomic_DNA"/>
</dbReference>
<proteinExistence type="inferred from homology"/>
<dbReference type="InterPro" id="IPR051788">
    <property type="entry name" value="MFS_Transporter"/>
</dbReference>
<feature type="transmembrane region" description="Helical" evidence="7">
    <location>
        <begin position="315"/>
        <end position="337"/>
    </location>
</feature>
<feature type="transmembrane region" description="Helical" evidence="7">
    <location>
        <begin position="256"/>
        <end position="274"/>
    </location>
</feature>
<evidence type="ECO:0000313" key="9">
    <source>
        <dbReference type="Proteomes" id="UP000186919"/>
    </source>
</evidence>
<evidence type="ECO:0000256" key="1">
    <source>
        <dbReference type="ARBA" id="ARBA00004127"/>
    </source>
</evidence>
<name>A0A179V6T2_9MYCO</name>
<gene>
    <name evidence="8" type="ORF">AWB85_18845</name>
</gene>
<dbReference type="GO" id="GO:0012505">
    <property type="term" value="C:endomembrane system"/>
    <property type="evidence" value="ECO:0007669"/>
    <property type="project" value="UniProtKB-SubCell"/>
</dbReference>
<feature type="transmembrane region" description="Helical" evidence="7">
    <location>
        <begin position="280"/>
        <end position="303"/>
    </location>
</feature>
<dbReference type="Proteomes" id="UP000186919">
    <property type="component" value="Unassembled WGS sequence"/>
</dbReference>
<dbReference type="GO" id="GO:0022857">
    <property type="term" value="F:transmembrane transporter activity"/>
    <property type="evidence" value="ECO:0007669"/>
    <property type="project" value="InterPro"/>
</dbReference>
<keyword evidence="6 7" id="KW-0472">Membrane</keyword>
<evidence type="ECO:0000256" key="5">
    <source>
        <dbReference type="ARBA" id="ARBA00022989"/>
    </source>
</evidence>
<keyword evidence="3" id="KW-0813">Transport</keyword>
<sequence length="368" mass="37594">MGTAHVFWGTVSSYALPAEAASHTLAALIAAQFTGFLVGVLSAPRLGARIGVSRHITVALALFAVALSTPLWVLNPSTLVVASVILGTAAGSLETQIGALALEPSRGPRALTVLEACFGLAALLFPALVFLLSPVISWRTPVATAAAAMAILSVIWARTHSTSLARPARDAATQTVRSPGHPGARRVPTATACVLLVFAVVYAGFETNFANFLPWIVGSHGDTGASVLAVSGFWFGITTGRLVAASVVHAIVGRKALAALAVGLTGVLLGLAYFDGELLAALPWVIAAGLFASAMFPVALTLATRIGGIPVPIMTSYFVASASLGGALLAVPVGITLDRFGPHGAVLLFACAAGLLVFLIIAHTRLRV</sequence>
<feature type="transmembrane region" description="Helical" evidence="7">
    <location>
        <begin position="138"/>
        <end position="157"/>
    </location>
</feature>
<evidence type="ECO:0000313" key="8">
    <source>
        <dbReference type="EMBL" id="OAT66743.1"/>
    </source>
</evidence>
<evidence type="ECO:0000256" key="2">
    <source>
        <dbReference type="ARBA" id="ARBA00008335"/>
    </source>
</evidence>
<dbReference type="Gene3D" id="1.20.1250.20">
    <property type="entry name" value="MFS general substrate transporter like domains"/>
    <property type="match status" value="1"/>
</dbReference>
<dbReference type="Pfam" id="PF07690">
    <property type="entry name" value="MFS_1"/>
    <property type="match status" value="1"/>
</dbReference>
<feature type="transmembrane region" description="Helical" evidence="7">
    <location>
        <begin position="113"/>
        <end position="132"/>
    </location>
</feature>
<keyword evidence="4 7" id="KW-0812">Transmembrane</keyword>
<comment type="subcellular location">
    <subcellularLocation>
        <location evidence="1">Endomembrane system</location>
        <topology evidence="1">Multi-pass membrane protein</topology>
    </subcellularLocation>
</comment>
<evidence type="ECO:0000256" key="7">
    <source>
        <dbReference type="SAM" id="Phobius"/>
    </source>
</evidence>
<evidence type="ECO:0000256" key="4">
    <source>
        <dbReference type="ARBA" id="ARBA00022692"/>
    </source>
</evidence>
<comment type="caution">
    <text evidence="8">The sequence shown here is derived from an EMBL/GenBank/DDBJ whole genome shotgun (WGS) entry which is preliminary data.</text>
</comment>
<reference evidence="8 9" key="1">
    <citation type="submission" date="2016-01" db="EMBL/GenBank/DDBJ databases">
        <title>Mycobacterium immunogenum strain CD11_6 genome sequencing and assembly.</title>
        <authorList>
            <person name="Kaur G."/>
            <person name="Nair G.R."/>
            <person name="Mayilraj S."/>
        </authorList>
    </citation>
    <scope>NUCLEOTIDE SEQUENCE [LARGE SCALE GENOMIC DNA]</scope>
    <source>
        <strain evidence="8 9">CD11-6</strain>
    </source>
</reference>
<dbReference type="InterPro" id="IPR036259">
    <property type="entry name" value="MFS_trans_sf"/>
</dbReference>
<feature type="transmembrane region" description="Helical" evidence="7">
    <location>
        <begin position="20"/>
        <end position="43"/>
    </location>
</feature>
<dbReference type="AlphaFoldDB" id="A0A179V6T2"/>
<evidence type="ECO:0000256" key="6">
    <source>
        <dbReference type="ARBA" id="ARBA00023136"/>
    </source>
</evidence>
<accession>A0A179V6T2</accession>
<feature type="transmembrane region" description="Helical" evidence="7">
    <location>
        <begin position="225"/>
        <end position="244"/>
    </location>
</feature>
<protein>
    <submittedName>
        <fullName evidence="8">Sugar:proton symporter</fullName>
    </submittedName>
</protein>
<dbReference type="InterPro" id="IPR011701">
    <property type="entry name" value="MFS"/>
</dbReference>
<dbReference type="RefSeq" id="WP_064634100.1">
    <property type="nucleotide sequence ID" value="NZ_LQYE01000032.1"/>
</dbReference>
<dbReference type="PANTHER" id="PTHR23514">
    <property type="entry name" value="BYPASS OF STOP CODON PROTEIN 6"/>
    <property type="match status" value="1"/>
</dbReference>
<feature type="transmembrane region" description="Helical" evidence="7">
    <location>
        <begin position="343"/>
        <end position="362"/>
    </location>
</feature>
<feature type="transmembrane region" description="Helical" evidence="7">
    <location>
        <begin position="79"/>
        <end position="101"/>
    </location>
</feature>